<dbReference type="EMBL" id="MU853225">
    <property type="protein sequence ID" value="KAK4125563.1"/>
    <property type="molecule type" value="Genomic_DNA"/>
</dbReference>
<proteinExistence type="predicted"/>
<dbReference type="Proteomes" id="UP001302602">
    <property type="component" value="Unassembled WGS sequence"/>
</dbReference>
<gene>
    <name evidence="1" type="ORF">N657DRAFT_270327</name>
</gene>
<dbReference type="AlphaFoldDB" id="A0AAN6U319"/>
<reference evidence="1" key="2">
    <citation type="submission" date="2023-05" db="EMBL/GenBank/DDBJ databases">
        <authorList>
            <consortium name="Lawrence Berkeley National Laboratory"/>
            <person name="Steindorff A."/>
            <person name="Hensen N."/>
            <person name="Bonometti L."/>
            <person name="Westerberg I."/>
            <person name="Brannstrom I.O."/>
            <person name="Guillou S."/>
            <person name="Cros-Aarteil S."/>
            <person name="Calhoun S."/>
            <person name="Haridas S."/>
            <person name="Kuo A."/>
            <person name="Mondo S."/>
            <person name="Pangilinan J."/>
            <person name="Riley R."/>
            <person name="Labutti K."/>
            <person name="Andreopoulos B."/>
            <person name="Lipzen A."/>
            <person name="Chen C."/>
            <person name="Yanf M."/>
            <person name="Daum C."/>
            <person name="Ng V."/>
            <person name="Clum A."/>
            <person name="Ohm R."/>
            <person name="Martin F."/>
            <person name="Silar P."/>
            <person name="Natvig D."/>
            <person name="Lalanne C."/>
            <person name="Gautier V."/>
            <person name="Ament-Velasquez S.L."/>
            <person name="Kruys A."/>
            <person name="Hutchinson M.I."/>
            <person name="Powell A.J."/>
            <person name="Barry K."/>
            <person name="Miller A.N."/>
            <person name="Grigoriev I.V."/>
            <person name="Debuchy R."/>
            <person name="Gladieux P."/>
            <person name="Thoren M.H."/>
            <person name="Johannesson H."/>
        </authorList>
    </citation>
    <scope>NUCLEOTIDE SEQUENCE</scope>
    <source>
        <strain evidence="1">CBS 731.68</strain>
    </source>
</reference>
<comment type="caution">
    <text evidence="1">The sequence shown here is derived from an EMBL/GenBank/DDBJ whole genome shotgun (WGS) entry which is preliminary data.</text>
</comment>
<sequence length="168" mass="19506">METLSGCRLSEVDFQVSKQISAFLVAGGGMQTLCKWDWKCRWTEPSQLAVWDIATSHSLYDQSFNGNTESKLYFLKPRIGVLTSHSYRKISQALPSTETRPEWMFFSTTQYKSVHMYFKIPREVRSLILFQSSYRTVTVVPRNTKSGFGFRRRGIKNEESFCHPTRPL</sequence>
<accession>A0AAN6U319</accession>
<dbReference type="RefSeq" id="XP_062649334.1">
    <property type="nucleotide sequence ID" value="XM_062786548.1"/>
</dbReference>
<protein>
    <submittedName>
        <fullName evidence="1">Uncharacterized protein</fullName>
    </submittedName>
</protein>
<evidence type="ECO:0000313" key="2">
    <source>
        <dbReference type="Proteomes" id="UP001302602"/>
    </source>
</evidence>
<dbReference type="GeneID" id="87823316"/>
<reference evidence="1" key="1">
    <citation type="journal article" date="2023" name="Mol. Phylogenet. Evol.">
        <title>Genome-scale phylogeny and comparative genomics of the fungal order Sordariales.</title>
        <authorList>
            <person name="Hensen N."/>
            <person name="Bonometti L."/>
            <person name="Westerberg I."/>
            <person name="Brannstrom I.O."/>
            <person name="Guillou S."/>
            <person name="Cros-Aarteil S."/>
            <person name="Calhoun S."/>
            <person name="Haridas S."/>
            <person name="Kuo A."/>
            <person name="Mondo S."/>
            <person name="Pangilinan J."/>
            <person name="Riley R."/>
            <person name="LaButti K."/>
            <person name="Andreopoulos B."/>
            <person name="Lipzen A."/>
            <person name="Chen C."/>
            <person name="Yan M."/>
            <person name="Daum C."/>
            <person name="Ng V."/>
            <person name="Clum A."/>
            <person name="Steindorff A."/>
            <person name="Ohm R.A."/>
            <person name="Martin F."/>
            <person name="Silar P."/>
            <person name="Natvig D.O."/>
            <person name="Lalanne C."/>
            <person name="Gautier V."/>
            <person name="Ament-Velasquez S.L."/>
            <person name="Kruys A."/>
            <person name="Hutchinson M.I."/>
            <person name="Powell A.J."/>
            <person name="Barry K."/>
            <person name="Miller A.N."/>
            <person name="Grigoriev I.V."/>
            <person name="Debuchy R."/>
            <person name="Gladieux P."/>
            <person name="Hiltunen Thoren M."/>
            <person name="Johannesson H."/>
        </authorList>
    </citation>
    <scope>NUCLEOTIDE SEQUENCE</scope>
    <source>
        <strain evidence="1">CBS 731.68</strain>
    </source>
</reference>
<name>A0AAN6U319_9PEZI</name>
<keyword evidence="2" id="KW-1185">Reference proteome</keyword>
<organism evidence="1 2">
    <name type="scientific">Parathielavia appendiculata</name>
    <dbReference type="NCBI Taxonomy" id="2587402"/>
    <lineage>
        <taxon>Eukaryota</taxon>
        <taxon>Fungi</taxon>
        <taxon>Dikarya</taxon>
        <taxon>Ascomycota</taxon>
        <taxon>Pezizomycotina</taxon>
        <taxon>Sordariomycetes</taxon>
        <taxon>Sordariomycetidae</taxon>
        <taxon>Sordariales</taxon>
        <taxon>Chaetomiaceae</taxon>
        <taxon>Parathielavia</taxon>
    </lineage>
</organism>
<evidence type="ECO:0000313" key="1">
    <source>
        <dbReference type="EMBL" id="KAK4125563.1"/>
    </source>
</evidence>